<dbReference type="STRING" id="112268.A0A182WAE9"/>
<dbReference type="EnsemblMetazoa" id="AMIN007327-RA">
    <property type="protein sequence ID" value="AMIN007327-PA"/>
    <property type="gene ID" value="AMIN007327"/>
</dbReference>
<proteinExistence type="predicted"/>
<organism evidence="1 2">
    <name type="scientific">Anopheles minimus</name>
    <dbReference type="NCBI Taxonomy" id="112268"/>
    <lineage>
        <taxon>Eukaryota</taxon>
        <taxon>Metazoa</taxon>
        <taxon>Ecdysozoa</taxon>
        <taxon>Arthropoda</taxon>
        <taxon>Hexapoda</taxon>
        <taxon>Insecta</taxon>
        <taxon>Pterygota</taxon>
        <taxon>Neoptera</taxon>
        <taxon>Endopterygota</taxon>
        <taxon>Diptera</taxon>
        <taxon>Nematocera</taxon>
        <taxon>Culicoidea</taxon>
        <taxon>Culicidae</taxon>
        <taxon>Anophelinae</taxon>
        <taxon>Anopheles</taxon>
    </lineage>
</organism>
<dbReference type="PANTHER" id="PTHR45786:SF74">
    <property type="entry name" value="ATP-DEPENDENT DNA HELICASE"/>
    <property type="match status" value="1"/>
</dbReference>
<protein>
    <recommendedName>
        <fullName evidence="3">Helitron helicase-like domain-containing protein</fullName>
    </recommendedName>
</protein>
<keyword evidence="2" id="KW-1185">Reference proteome</keyword>
<reference evidence="1" key="2">
    <citation type="submission" date="2020-05" db="UniProtKB">
        <authorList>
            <consortium name="EnsemblMetazoa"/>
        </authorList>
    </citation>
    <scope>IDENTIFICATION</scope>
    <source>
        <strain evidence="1">MINIMUS1</strain>
    </source>
</reference>
<evidence type="ECO:0000313" key="2">
    <source>
        <dbReference type="Proteomes" id="UP000075920"/>
    </source>
</evidence>
<evidence type="ECO:0000313" key="1">
    <source>
        <dbReference type="EnsemblMetazoa" id="AMIN007327-PA"/>
    </source>
</evidence>
<dbReference type="VEuPathDB" id="VectorBase:AMIN007327"/>
<reference evidence="2" key="1">
    <citation type="submission" date="2013-03" db="EMBL/GenBank/DDBJ databases">
        <title>The Genome Sequence of Anopheles minimus MINIMUS1.</title>
        <authorList>
            <consortium name="The Broad Institute Genomics Platform"/>
            <person name="Neafsey D.E."/>
            <person name="Walton C."/>
            <person name="Walker B."/>
            <person name="Young S.K."/>
            <person name="Zeng Q."/>
            <person name="Gargeya S."/>
            <person name="Fitzgerald M."/>
            <person name="Haas B."/>
            <person name="Abouelleil A."/>
            <person name="Allen A.W."/>
            <person name="Alvarado L."/>
            <person name="Arachchi H.M."/>
            <person name="Berlin A.M."/>
            <person name="Chapman S.B."/>
            <person name="Gainer-Dewar J."/>
            <person name="Goldberg J."/>
            <person name="Griggs A."/>
            <person name="Gujja S."/>
            <person name="Hansen M."/>
            <person name="Howarth C."/>
            <person name="Imamovic A."/>
            <person name="Ireland A."/>
            <person name="Larimer J."/>
            <person name="McCowan C."/>
            <person name="Murphy C."/>
            <person name="Pearson M."/>
            <person name="Poon T.W."/>
            <person name="Priest M."/>
            <person name="Roberts A."/>
            <person name="Saif S."/>
            <person name="Shea T."/>
            <person name="Sisk P."/>
            <person name="Sykes S."/>
            <person name="Wortman J."/>
            <person name="Nusbaum C."/>
            <person name="Birren B."/>
        </authorList>
    </citation>
    <scope>NUCLEOTIDE SEQUENCE [LARGE SCALE GENOMIC DNA]</scope>
    <source>
        <strain evidence="2">MINIMUS1</strain>
    </source>
</reference>
<dbReference type="AlphaFoldDB" id="A0A182WAE9"/>
<name>A0A182WAE9_9DIPT</name>
<dbReference type="Proteomes" id="UP000075920">
    <property type="component" value="Unassembled WGS sequence"/>
</dbReference>
<dbReference type="PANTHER" id="PTHR45786">
    <property type="entry name" value="DNA BINDING PROTEIN-LIKE"/>
    <property type="match status" value="1"/>
</dbReference>
<sequence length="194" mass="22003">MLHYNPADLRLRRDTEAARQRRHGSDTLLIGLGYLTEYNHPERHRLSSQLNCAHCNAPKLPGEAPTVCCNSGQVVLPLFDRLPVELQRLFNNPQFLKDIRQYNKAFAFTSMGASTRANDPIRQDETVAGGGIYNYRIQGALCHRIGSLTHLPMHAPSFTQLYFYDSIDVEQYNAVLNTRMSFYAGLDRSIMATL</sequence>
<evidence type="ECO:0008006" key="3">
    <source>
        <dbReference type="Google" id="ProtNLM"/>
    </source>
</evidence>
<accession>A0A182WAE9</accession>